<dbReference type="STRING" id="1335048.AKL17_1329"/>
<dbReference type="KEGG" id="daa:AKL17_1329"/>
<gene>
    <name evidence="2" type="ORF">AKL17_1329</name>
</gene>
<dbReference type="AlphaFoldDB" id="A0A159Z0Z8"/>
<keyword evidence="3" id="KW-1185">Reference proteome</keyword>
<dbReference type="EMBL" id="CP012661">
    <property type="protein sequence ID" value="AMY68585.1"/>
    <property type="molecule type" value="Genomic_DNA"/>
</dbReference>
<accession>A0A159Z0Z8</accession>
<sequence length="208" mass="21815">MQAPYGTYTDTIHTICGPGPGRCEAAPLHEARQTSGRAGHRAEHPNGARLLPVQGQRAAPPRLGSGRQGRYRPLSRAAGSFESCRQPLSRPSGTVAYRAGACAPATWFGHLVRVAPAGRGAASGIRAMPGASAAGSAARRPHRGDAACRKGWPVIPCSVAEREARWSSHADRVSAPPRPRRSRRGGSVLSRDNAPARGAPGIGRHHEA</sequence>
<evidence type="ECO:0000313" key="2">
    <source>
        <dbReference type="EMBL" id="AMY68585.1"/>
    </source>
</evidence>
<dbReference type="Proteomes" id="UP000076128">
    <property type="component" value="Chromosome"/>
</dbReference>
<name>A0A159Z0Z8_9RHOB</name>
<evidence type="ECO:0000313" key="3">
    <source>
        <dbReference type="Proteomes" id="UP000076128"/>
    </source>
</evidence>
<organism evidence="2 3">
    <name type="scientific">Frigidibacter mobilis</name>
    <dbReference type="NCBI Taxonomy" id="1335048"/>
    <lineage>
        <taxon>Bacteria</taxon>
        <taxon>Pseudomonadati</taxon>
        <taxon>Pseudomonadota</taxon>
        <taxon>Alphaproteobacteria</taxon>
        <taxon>Rhodobacterales</taxon>
        <taxon>Paracoccaceae</taxon>
        <taxon>Frigidibacter</taxon>
    </lineage>
</organism>
<proteinExistence type="predicted"/>
<protein>
    <submittedName>
        <fullName evidence="2">Uncharacterized protein</fullName>
    </submittedName>
</protein>
<reference evidence="2 3" key="1">
    <citation type="submission" date="2015-09" db="EMBL/GenBank/DDBJ databases">
        <title>Complete genome sequence of Defluviimonas alba cai42t isolated from an oilfield in Xinjiang.</title>
        <authorList>
            <person name="Geng S."/>
            <person name="Pan X."/>
            <person name="Wu X."/>
        </authorList>
    </citation>
    <scope>NUCLEOTIDE SEQUENCE [LARGE SCALE GENOMIC DNA]</scope>
    <source>
        <strain evidence="3">cai42</strain>
    </source>
</reference>
<evidence type="ECO:0000256" key="1">
    <source>
        <dbReference type="SAM" id="MobiDB-lite"/>
    </source>
</evidence>
<feature type="region of interest" description="Disordered" evidence="1">
    <location>
        <begin position="165"/>
        <end position="208"/>
    </location>
</feature>